<reference evidence="2 3" key="1">
    <citation type="journal article" date="2012" name="Int. J. Syst. Evol. Microbiol.">
        <title>Vibrio caribbeanicus sp. nov., isolated from the marine sponge Scleritoderma cyanea.</title>
        <authorList>
            <person name="Hoffmann M."/>
            <person name="Monday S.R."/>
            <person name="Allard M.W."/>
            <person name="Strain E.A."/>
            <person name="Whittaker P."/>
            <person name="Naum M."/>
            <person name="McCarthy P.J."/>
            <person name="Lopez J.V."/>
            <person name="Fischer M."/>
            <person name="Brown E.W."/>
        </authorList>
    </citation>
    <scope>NUCLEOTIDE SEQUENCE [LARGE SCALE GENOMIC DNA]</scope>
    <source>
        <strain evidence="2 3">ATCC BAA-2122</strain>
    </source>
</reference>
<evidence type="ECO:0000313" key="2">
    <source>
        <dbReference type="EMBL" id="EFP97953.1"/>
    </source>
</evidence>
<evidence type="ECO:0000256" key="1">
    <source>
        <dbReference type="SAM" id="MobiDB-lite"/>
    </source>
</evidence>
<feature type="compositionally biased region" description="Basic and acidic residues" evidence="1">
    <location>
        <begin position="217"/>
        <end position="233"/>
    </location>
</feature>
<feature type="non-terminal residue" evidence="2">
    <location>
        <position position="1"/>
    </location>
</feature>
<feature type="compositionally biased region" description="Acidic residues" evidence="1">
    <location>
        <begin position="186"/>
        <end position="200"/>
    </location>
</feature>
<feature type="compositionally biased region" description="Acidic residues" evidence="1">
    <location>
        <begin position="146"/>
        <end position="159"/>
    </location>
</feature>
<feature type="compositionally biased region" description="Acidic residues" evidence="1">
    <location>
        <begin position="13"/>
        <end position="79"/>
    </location>
</feature>
<dbReference type="Proteomes" id="UP000002943">
    <property type="component" value="Unassembled WGS sequence"/>
</dbReference>
<feature type="compositionally biased region" description="Polar residues" evidence="1">
    <location>
        <begin position="90"/>
        <end position="107"/>
    </location>
</feature>
<feature type="region of interest" description="Disordered" evidence="1">
    <location>
        <begin position="180"/>
        <end position="233"/>
    </location>
</feature>
<sequence>EPAESEPAAVDVLDTELVEEEFEVSDVSEESVESDPGTVDELDAELVEEELPSQSDTDQEEFSEDIDSLESSETSEPEPIETPQEEPFASESTSPDVSDDQQTSTLEDTSEVELESPEASIEQDTKDPMASAQPPMPEPIPNEFGIPEDDDWIIDEPSDDTTFAGSEDVIDLTQNFIDEGLSPDLLSEEQDEVEETEQEPVDLTHNFLPDVDDVSDSTDKPLTEDHEPAAVDE</sequence>
<proteinExistence type="predicted"/>
<organism evidence="2 3">
    <name type="scientific">Vibrio caribbeanicus ATCC BAA-2122</name>
    <dbReference type="NCBI Taxonomy" id="796620"/>
    <lineage>
        <taxon>Bacteria</taxon>
        <taxon>Pseudomonadati</taxon>
        <taxon>Pseudomonadota</taxon>
        <taxon>Gammaproteobacteria</taxon>
        <taxon>Vibrionales</taxon>
        <taxon>Vibrionaceae</taxon>
        <taxon>Vibrio</taxon>
    </lineage>
</organism>
<gene>
    <name evidence="2" type="ORF">VIBC2010_14644</name>
</gene>
<name>E3BG64_9VIBR</name>
<feature type="region of interest" description="Disordered" evidence="1">
    <location>
        <begin position="1"/>
        <end position="164"/>
    </location>
</feature>
<protein>
    <submittedName>
        <fullName evidence="2">Uncharacterized protein</fullName>
    </submittedName>
</protein>
<accession>E3BG64</accession>
<feature type="non-terminal residue" evidence="2">
    <location>
        <position position="233"/>
    </location>
</feature>
<evidence type="ECO:0000313" key="3">
    <source>
        <dbReference type="Proteomes" id="UP000002943"/>
    </source>
</evidence>
<comment type="caution">
    <text evidence="2">The sequence shown here is derived from an EMBL/GenBank/DDBJ whole genome shotgun (WGS) entry which is preliminary data.</text>
</comment>
<keyword evidence="3" id="KW-1185">Reference proteome</keyword>
<dbReference type="EMBL" id="AEIU01000032">
    <property type="protein sequence ID" value="EFP97953.1"/>
    <property type="molecule type" value="Genomic_DNA"/>
</dbReference>
<dbReference type="AlphaFoldDB" id="E3BG64"/>